<evidence type="ECO:0000256" key="2">
    <source>
        <dbReference type="ARBA" id="ARBA00022448"/>
    </source>
</evidence>
<comment type="subunit">
    <text evidence="15">F-type ATPases have 2 components, F(1) - the catalytic core - and F(0) - the membrane proton channel. F(1) has five subunits: alpha(3), beta(3), gamma(1), delta(1), epsilon(1). F(0) has three main subunits: a(1), b(2) and c(10-14). The alpha and beta chains form an alternating ring which encloses part of the gamma chain. F(1) is attached to F(0) by a central stalk formed by the gamma and epsilon chains, while a peripheral stalk is formed by the delta and b chains.</text>
</comment>
<sequence length="167" mass="19555">MNLNATILGQAISFFLFVWFCMKYIWPPIILAIETRQKKIEDTLISSKKIEQEYLIIQKKMNQTIKDTKEKAAFILNEANQQKLLILEEAKNKAIEETKKILLNSQVEIDMQLMHARQNLKKEIIALSILMTEKMIKQNIQDNKNKFFMNNIITLLSEIKKINIGDV</sequence>
<dbReference type="CDD" id="cd06503">
    <property type="entry name" value="ATP-synt_Fo_b"/>
    <property type="match status" value="1"/>
</dbReference>
<comment type="function">
    <text evidence="12">Component of the F(0) channel, it forms part of the peripheral stalk, linking F(1) to F(0). The b'-subunit is a diverged and duplicated form of b found in plants and photosynthetic bacteria.</text>
</comment>
<reference evidence="17 18" key="2">
    <citation type="submission" date="2019-05" db="EMBL/GenBank/DDBJ databases">
        <title>Genome evolution of the obligate endosymbiont Buchnera aphidicola.</title>
        <authorList>
            <person name="Moran N.A."/>
        </authorList>
    </citation>
    <scope>NUCLEOTIDE SEQUENCE [LARGE SCALE GENOMIC DNA]</scope>
    <source>
        <strain evidence="17 18">Ahe</strain>
    </source>
</reference>
<evidence type="ECO:0000256" key="4">
    <source>
        <dbReference type="ARBA" id="ARBA00022547"/>
    </source>
</evidence>
<evidence type="ECO:0000256" key="13">
    <source>
        <dbReference type="ARBA" id="ARBA00026054"/>
    </source>
</evidence>
<evidence type="ECO:0000256" key="9">
    <source>
        <dbReference type="ARBA" id="ARBA00023136"/>
    </source>
</evidence>
<dbReference type="NCBIfam" id="NF004411">
    <property type="entry name" value="PRK05759.1-2"/>
    <property type="match status" value="1"/>
</dbReference>
<protein>
    <recommendedName>
        <fullName evidence="15">ATP synthase subunit b</fullName>
    </recommendedName>
    <alternativeName>
        <fullName evidence="15">ATP synthase F(0) sector subunit b</fullName>
    </alternativeName>
    <alternativeName>
        <fullName evidence="15">ATPase subunit I</fullName>
    </alternativeName>
    <alternativeName>
        <fullName evidence="15">F-type ATPase subunit b</fullName>
        <shortName evidence="15">F-ATPase subunit b</shortName>
    </alternativeName>
</protein>
<keyword evidence="5 15" id="KW-0812">Transmembrane</keyword>
<comment type="subunit">
    <text evidence="13">F-type ATPases have 2 components, F(1) - the catalytic core - and F(0) - the membrane proton channel. F(1) has five subunits: alpha(3), beta(3), gamma(1), delta(1), epsilon(1). F(0) has four main subunits: a(1), b(2) and c(10-14). The alpha and beta chains form an alternating ring which encloses part of the gamma chain. F(1) is attached to F(0) by a central stalk formed by the gamma and epsilon chains, while a peripheral stalk is formed by the delta and b chains.</text>
</comment>
<evidence type="ECO:0000256" key="10">
    <source>
        <dbReference type="ARBA" id="ARBA00023310"/>
    </source>
</evidence>
<dbReference type="GO" id="GO:0046961">
    <property type="term" value="F:proton-transporting ATPase activity, rotational mechanism"/>
    <property type="evidence" value="ECO:0007669"/>
    <property type="project" value="TreeGrafter"/>
</dbReference>
<keyword evidence="4 15" id="KW-0138">CF(0)</keyword>
<keyword evidence="10 15" id="KW-0066">ATP synthesis</keyword>
<evidence type="ECO:0000313" key="17">
    <source>
        <dbReference type="EMBL" id="QCI16852.1"/>
    </source>
</evidence>
<keyword evidence="9 15" id="KW-0472">Membrane</keyword>
<evidence type="ECO:0000313" key="18">
    <source>
        <dbReference type="Proteomes" id="UP000298759"/>
    </source>
</evidence>
<evidence type="ECO:0000256" key="14">
    <source>
        <dbReference type="ARBA" id="ARBA00037847"/>
    </source>
</evidence>
<evidence type="ECO:0000256" key="7">
    <source>
        <dbReference type="ARBA" id="ARBA00022989"/>
    </source>
</evidence>
<dbReference type="Proteomes" id="UP000298759">
    <property type="component" value="Chromosome"/>
</dbReference>
<dbReference type="InterPro" id="IPR002146">
    <property type="entry name" value="ATP_synth_b/b'su_bac/chlpt"/>
</dbReference>
<dbReference type="Gene3D" id="1.20.5.620">
    <property type="entry name" value="F1F0 ATP synthase subunit B, membrane domain"/>
    <property type="match status" value="1"/>
</dbReference>
<evidence type="ECO:0000256" key="15">
    <source>
        <dbReference type="HAMAP-Rule" id="MF_01398"/>
    </source>
</evidence>
<comment type="similarity">
    <text evidence="1 15 16">Belongs to the ATPase B chain family.</text>
</comment>
<evidence type="ECO:0000256" key="1">
    <source>
        <dbReference type="ARBA" id="ARBA00005513"/>
    </source>
</evidence>
<dbReference type="GO" id="GO:0045259">
    <property type="term" value="C:proton-transporting ATP synthase complex"/>
    <property type="evidence" value="ECO:0007669"/>
    <property type="project" value="UniProtKB-KW"/>
</dbReference>
<organism evidence="17 18">
    <name type="scientific">Buchnera aphidicola</name>
    <name type="common">Aphis helianthi</name>
    <dbReference type="NCBI Taxonomy" id="2315802"/>
    <lineage>
        <taxon>Bacteria</taxon>
        <taxon>Pseudomonadati</taxon>
        <taxon>Pseudomonadota</taxon>
        <taxon>Gammaproteobacteria</taxon>
        <taxon>Enterobacterales</taxon>
        <taxon>Erwiniaceae</taxon>
        <taxon>Buchnera</taxon>
    </lineage>
</organism>
<keyword evidence="3 15" id="KW-1003">Cell membrane</keyword>
<evidence type="ECO:0000256" key="11">
    <source>
        <dbReference type="ARBA" id="ARBA00025198"/>
    </source>
</evidence>
<proteinExistence type="inferred from homology"/>
<dbReference type="EMBL" id="CP034894">
    <property type="protein sequence ID" value="QCI16852.1"/>
    <property type="molecule type" value="Genomic_DNA"/>
</dbReference>
<dbReference type="GO" id="GO:0012505">
    <property type="term" value="C:endomembrane system"/>
    <property type="evidence" value="ECO:0007669"/>
    <property type="project" value="UniProtKB-SubCell"/>
</dbReference>
<evidence type="ECO:0000256" key="5">
    <source>
        <dbReference type="ARBA" id="ARBA00022692"/>
    </source>
</evidence>
<feature type="transmembrane region" description="Helical" evidence="15">
    <location>
        <begin position="6"/>
        <end position="26"/>
    </location>
</feature>
<dbReference type="Pfam" id="PF00430">
    <property type="entry name" value="ATP-synt_B"/>
    <property type="match status" value="1"/>
</dbReference>
<dbReference type="NCBIfam" id="TIGR01144">
    <property type="entry name" value="ATP_synt_b"/>
    <property type="match status" value="1"/>
</dbReference>
<evidence type="ECO:0000256" key="8">
    <source>
        <dbReference type="ARBA" id="ARBA00023065"/>
    </source>
</evidence>
<dbReference type="GO" id="GO:0016787">
    <property type="term" value="F:hydrolase activity"/>
    <property type="evidence" value="ECO:0007669"/>
    <property type="project" value="UniProtKB-KW"/>
</dbReference>
<name>A0A4D6XJF6_9GAMM</name>
<dbReference type="GO" id="GO:0005886">
    <property type="term" value="C:plasma membrane"/>
    <property type="evidence" value="ECO:0007669"/>
    <property type="project" value="UniProtKB-SubCell"/>
</dbReference>
<evidence type="ECO:0000256" key="16">
    <source>
        <dbReference type="RuleBase" id="RU003848"/>
    </source>
</evidence>
<evidence type="ECO:0000256" key="6">
    <source>
        <dbReference type="ARBA" id="ARBA00022781"/>
    </source>
</evidence>
<comment type="function">
    <text evidence="11 15">F(1)F(0) ATP synthase produces ATP from ADP in the presence of a proton or sodium gradient. F-type ATPases consist of two structural domains, F(1) containing the extramembraneous catalytic core and F(0) containing the membrane proton channel, linked together by a central stalk and a peripheral stalk. During catalysis, ATP synthesis in the catalytic domain of F(1) is coupled via a rotary mechanism of the central stalk subunits to proton translocation.</text>
</comment>
<gene>
    <name evidence="15" type="primary">atpF</name>
    <name evidence="17" type="ORF">D9V62_00020</name>
</gene>
<dbReference type="SUPFAM" id="SSF81573">
    <property type="entry name" value="F1F0 ATP synthase subunit B, membrane domain"/>
    <property type="match status" value="1"/>
</dbReference>
<accession>A0A4D6XJF6</accession>
<keyword evidence="17" id="KW-0378">Hydrolase</keyword>
<evidence type="ECO:0000256" key="3">
    <source>
        <dbReference type="ARBA" id="ARBA00022475"/>
    </source>
</evidence>
<keyword evidence="2 15" id="KW-0813">Transport</keyword>
<evidence type="ECO:0000256" key="12">
    <source>
        <dbReference type="ARBA" id="ARBA00025614"/>
    </source>
</evidence>
<dbReference type="RefSeq" id="WP_158339785.1">
    <property type="nucleotide sequence ID" value="NZ_CP034894.1"/>
</dbReference>
<dbReference type="InterPro" id="IPR005864">
    <property type="entry name" value="ATP_synth_F0_bsu_bac"/>
</dbReference>
<comment type="subcellular location">
    <subcellularLocation>
        <location evidence="15">Cell membrane</location>
        <topology evidence="15">Single-pass membrane protein</topology>
    </subcellularLocation>
    <subcellularLocation>
        <location evidence="14">Endomembrane system</location>
        <topology evidence="14">Single-pass membrane protein</topology>
    </subcellularLocation>
</comment>
<dbReference type="OrthoDB" id="9788020at2"/>
<reference evidence="17 18" key="1">
    <citation type="submission" date="2018-12" db="EMBL/GenBank/DDBJ databases">
        <authorList>
            <person name="Chong R.A."/>
        </authorList>
    </citation>
    <scope>NUCLEOTIDE SEQUENCE [LARGE SCALE GENOMIC DNA]</scope>
    <source>
        <strain evidence="17 18">Ahe</strain>
    </source>
</reference>
<dbReference type="InterPro" id="IPR050059">
    <property type="entry name" value="ATP_synthase_B_chain"/>
</dbReference>
<keyword evidence="6 15" id="KW-0375">Hydrogen ion transport</keyword>
<dbReference type="HAMAP" id="MF_01398">
    <property type="entry name" value="ATP_synth_b_bprime"/>
    <property type="match status" value="1"/>
</dbReference>
<keyword evidence="7 15" id="KW-1133">Transmembrane helix</keyword>
<keyword evidence="8 15" id="KW-0406">Ion transport</keyword>
<dbReference type="GO" id="GO:0046933">
    <property type="term" value="F:proton-transporting ATP synthase activity, rotational mechanism"/>
    <property type="evidence" value="ECO:0007669"/>
    <property type="project" value="UniProtKB-UniRule"/>
</dbReference>
<dbReference type="AlphaFoldDB" id="A0A4D6XJF6"/>
<dbReference type="PANTHER" id="PTHR33445">
    <property type="entry name" value="ATP SYNTHASE SUBUNIT B', CHLOROPLASTIC"/>
    <property type="match status" value="1"/>
</dbReference>
<dbReference type="PANTHER" id="PTHR33445:SF1">
    <property type="entry name" value="ATP SYNTHASE SUBUNIT B"/>
    <property type="match status" value="1"/>
</dbReference>
<dbReference type="InterPro" id="IPR028987">
    <property type="entry name" value="ATP_synth_B-like_membr_sf"/>
</dbReference>